<dbReference type="InterPro" id="IPR011990">
    <property type="entry name" value="TPR-like_helical_dom_sf"/>
</dbReference>
<dbReference type="SMART" id="SM00028">
    <property type="entry name" value="TPR"/>
    <property type="match status" value="3"/>
</dbReference>
<dbReference type="PROSITE" id="PS50005">
    <property type="entry name" value="TPR"/>
    <property type="match status" value="1"/>
</dbReference>
<evidence type="ECO:0008006" key="6">
    <source>
        <dbReference type="Google" id="ProtNLM"/>
    </source>
</evidence>
<dbReference type="PANTHER" id="PTHR45641:SF1">
    <property type="entry name" value="AAA+ ATPASE DOMAIN-CONTAINING PROTEIN"/>
    <property type="match status" value="1"/>
</dbReference>
<dbReference type="Pfam" id="PF13181">
    <property type="entry name" value="TPR_8"/>
    <property type="match status" value="1"/>
</dbReference>
<comment type="caution">
    <text evidence="4">The sequence shown here is derived from an EMBL/GenBank/DDBJ whole genome shotgun (WGS) entry which is preliminary data.</text>
</comment>
<dbReference type="Gene3D" id="6.10.140.1800">
    <property type="match status" value="1"/>
</dbReference>
<dbReference type="SUPFAM" id="SSF48452">
    <property type="entry name" value="TPR-like"/>
    <property type="match status" value="1"/>
</dbReference>
<evidence type="ECO:0000313" key="5">
    <source>
        <dbReference type="Proteomes" id="UP000023152"/>
    </source>
</evidence>
<keyword evidence="5" id="KW-1185">Reference proteome</keyword>
<dbReference type="EMBL" id="ASPP01042306">
    <property type="protein sequence ID" value="ETN99989.1"/>
    <property type="molecule type" value="Genomic_DNA"/>
</dbReference>
<feature type="non-terminal residue" evidence="4">
    <location>
        <position position="1"/>
    </location>
</feature>
<protein>
    <recommendedName>
        <fullName evidence="6">Kinesin light chain</fullName>
    </recommendedName>
</protein>
<keyword evidence="2 3" id="KW-0802">TPR repeat</keyword>
<dbReference type="InterPro" id="IPR019734">
    <property type="entry name" value="TPR_rpt"/>
</dbReference>
<reference evidence="4 5" key="1">
    <citation type="journal article" date="2013" name="Curr. Biol.">
        <title>The Genome of the Foraminiferan Reticulomyxa filosa.</title>
        <authorList>
            <person name="Glockner G."/>
            <person name="Hulsmann N."/>
            <person name="Schleicher M."/>
            <person name="Noegel A.A."/>
            <person name="Eichinger L."/>
            <person name="Gallinger C."/>
            <person name="Pawlowski J."/>
            <person name="Sierra R."/>
            <person name="Euteneuer U."/>
            <person name="Pillet L."/>
            <person name="Moustafa A."/>
            <person name="Platzer M."/>
            <person name="Groth M."/>
            <person name="Szafranski K."/>
            <person name="Schliwa M."/>
        </authorList>
    </citation>
    <scope>NUCLEOTIDE SEQUENCE [LARGE SCALE GENOMIC DNA]</scope>
</reference>
<evidence type="ECO:0000313" key="4">
    <source>
        <dbReference type="EMBL" id="ETN99989.1"/>
    </source>
</evidence>
<feature type="repeat" description="TPR" evidence="3">
    <location>
        <begin position="135"/>
        <end position="168"/>
    </location>
</feature>
<keyword evidence="1" id="KW-0677">Repeat</keyword>
<dbReference type="Gene3D" id="1.25.40.10">
    <property type="entry name" value="Tetratricopeptide repeat domain"/>
    <property type="match status" value="2"/>
</dbReference>
<evidence type="ECO:0000256" key="1">
    <source>
        <dbReference type="ARBA" id="ARBA00022737"/>
    </source>
</evidence>
<dbReference type="Pfam" id="PF13374">
    <property type="entry name" value="TPR_10"/>
    <property type="match status" value="1"/>
</dbReference>
<dbReference type="PANTHER" id="PTHR45641">
    <property type="entry name" value="TETRATRICOPEPTIDE REPEAT PROTEIN (AFU_ORTHOLOGUE AFUA_6G03870)"/>
    <property type="match status" value="1"/>
</dbReference>
<organism evidence="4 5">
    <name type="scientific">Reticulomyxa filosa</name>
    <dbReference type="NCBI Taxonomy" id="46433"/>
    <lineage>
        <taxon>Eukaryota</taxon>
        <taxon>Sar</taxon>
        <taxon>Rhizaria</taxon>
        <taxon>Retaria</taxon>
        <taxon>Foraminifera</taxon>
        <taxon>Monothalamids</taxon>
        <taxon>Reticulomyxidae</taxon>
        <taxon>Reticulomyxa</taxon>
    </lineage>
</organism>
<dbReference type="Proteomes" id="UP000023152">
    <property type="component" value="Unassembled WGS sequence"/>
</dbReference>
<sequence>NIIGQLNIMKKNKEEYNRAIEYYEKALKIKLYQLGPYHIDIVIMTWQLNIIKKSLKILRCKVGSDHFLIVYQYKGEYNNAITYYKKSLKIILNKFGSNHPFIANSYNNLGFAIEYCNKLLKIILDKLGFNNIEVVNSYKNLALVYYDKQEYDKAMEFGKNALDLRLNKLYFYNSDIGNLYDILGYINYKKDEKMEAMKCYENTMSIYTKNFGENNKKTQEVILKLKNLFCVK</sequence>
<evidence type="ECO:0000256" key="2">
    <source>
        <dbReference type="ARBA" id="ARBA00022803"/>
    </source>
</evidence>
<name>X6LGZ0_RETFI</name>
<gene>
    <name evidence="4" type="ORF">RFI_37469</name>
</gene>
<evidence type="ECO:0000256" key="3">
    <source>
        <dbReference type="PROSITE-ProRule" id="PRU00339"/>
    </source>
</evidence>
<proteinExistence type="predicted"/>
<dbReference type="Pfam" id="PF13424">
    <property type="entry name" value="TPR_12"/>
    <property type="match status" value="1"/>
</dbReference>
<accession>X6LGZ0</accession>
<dbReference type="OMA" id="YHIDIVI"/>
<dbReference type="AlphaFoldDB" id="X6LGZ0"/>